<organism evidence="1">
    <name type="scientific">Arundo donax</name>
    <name type="common">Giant reed</name>
    <name type="synonym">Donax arundinaceus</name>
    <dbReference type="NCBI Taxonomy" id="35708"/>
    <lineage>
        <taxon>Eukaryota</taxon>
        <taxon>Viridiplantae</taxon>
        <taxon>Streptophyta</taxon>
        <taxon>Embryophyta</taxon>
        <taxon>Tracheophyta</taxon>
        <taxon>Spermatophyta</taxon>
        <taxon>Magnoliopsida</taxon>
        <taxon>Liliopsida</taxon>
        <taxon>Poales</taxon>
        <taxon>Poaceae</taxon>
        <taxon>PACMAD clade</taxon>
        <taxon>Arundinoideae</taxon>
        <taxon>Arundineae</taxon>
        <taxon>Arundo</taxon>
    </lineage>
</organism>
<reference evidence="1" key="1">
    <citation type="submission" date="2014-09" db="EMBL/GenBank/DDBJ databases">
        <authorList>
            <person name="Magalhaes I.L.F."/>
            <person name="Oliveira U."/>
            <person name="Santos F.R."/>
            <person name="Vidigal T.H.D.A."/>
            <person name="Brescovit A.D."/>
            <person name="Santos A.J."/>
        </authorList>
    </citation>
    <scope>NUCLEOTIDE SEQUENCE</scope>
    <source>
        <tissue evidence="1">Shoot tissue taken approximately 20 cm above the soil surface</tissue>
    </source>
</reference>
<dbReference type="EMBL" id="GBRH01227344">
    <property type="protein sequence ID" value="JAD70551.1"/>
    <property type="molecule type" value="Transcribed_RNA"/>
</dbReference>
<dbReference type="AlphaFoldDB" id="A0A0A9C4R6"/>
<proteinExistence type="predicted"/>
<name>A0A0A9C4R6_ARUDO</name>
<sequence>MLTVVWSVVVERDDKVAAAVLICQHCKRWVVGIWDLT</sequence>
<evidence type="ECO:0000313" key="1">
    <source>
        <dbReference type="EMBL" id="JAD70551.1"/>
    </source>
</evidence>
<reference evidence="1" key="2">
    <citation type="journal article" date="2015" name="Data Brief">
        <title>Shoot transcriptome of the giant reed, Arundo donax.</title>
        <authorList>
            <person name="Barrero R.A."/>
            <person name="Guerrero F.D."/>
            <person name="Moolhuijzen P."/>
            <person name="Goolsby J.A."/>
            <person name="Tidwell J."/>
            <person name="Bellgard S.E."/>
            <person name="Bellgard M.I."/>
        </authorList>
    </citation>
    <scope>NUCLEOTIDE SEQUENCE</scope>
    <source>
        <tissue evidence="1">Shoot tissue taken approximately 20 cm above the soil surface</tissue>
    </source>
</reference>
<protein>
    <submittedName>
        <fullName evidence="1">Uncharacterized protein</fullName>
    </submittedName>
</protein>
<accession>A0A0A9C4R6</accession>